<organism evidence="1 2">
    <name type="scientific">Candidatus Accumulibacter phosphatis</name>
    <dbReference type="NCBI Taxonomy" id="327160"/>
    <lineage>
        <taxon>Bacteria</taxon>
        <taxon>Pseudomonadati</taxon>
        <taxon>Pseudomonadota</taxon>
        <taxon>Betaproteobacteria</taxon>
        <taxon>Candidatus Accumulibacter</taxon>
    </lineage>
</organism>
<gene>
    <name evidence="1" type="ORF">AW09_001872</name>
</gene>
<reference evidence="1 2" key="1">
    <citation type="submission" date="2014-02" db="EMBL/GenBank/DDBJ databases">
        <title>Expanding our view of genomic diversity in Candidatus Accumulibacter clades.</title>
        <authorList>
            <person name="Skennerton C.T."/>
            <person name="Barr J.J."/>
            <person name="Slater F.R."/>
            <person name="Bond P.L."/>
            <person name="Tyson G.W."/>
        </authorList>
    </citation>
    <scope>NUCLEOTIDE SEQUENCE [LARGE SCALE GENOMIC DNA]</scope>
    <source>
        <strain evidence="2">BA-91</strain>
    </source>
</reference>
<proteinExistence type="predicted"/>
<dbReference type="Proteomes" id="UP000020077">
    <property type="component" value="Unassembled WGS sequence"/>
</dbReference>
<evidence type="ECO:0000313" key="2">
    <source>
        <dbReference type="Proteomes" id="UP000020077"/>
    </source>
</evidence>
<dbReference type="EMBL" id="JDVG02000321">
    <property type="protein sequence ID" value="KFB72911.1"/>
    <property type="molecule type" value="Genomic_DNA"/>
</dbReference>
<evidence type="ECO:0000313" key="1">
    <source>
        <dbReference type="EMBL" id="KFB72911.1"/>
    </source>
</evidence>
<comment type="caution">
    <text evidence="1">The sequence shown here is derived from an EMBL/GenBank/DDBJ whole genome shotgun (WGS) entry which is preliminary data.</text>
</comment>
<sequence>MDIELTGLHGARHLCQVREHHPLAPGIDPLASGVVETKNDILRRNDDRLAIRWRQDIVGCQHQGSGFHLGFQRQGHVHRHLVTVEVGVECRANQRMQLDRLAFDQRRLEGLDAETV</sequence>
<name>A0A080LW85_9PROT</name>
<protein>
    <submittedName>
        <fullName evidence="1">Uncharacterized protein</fullName>
    </submittedName>
</protein>
<accession>A0A080LW85</accession>
<dbReference type="AlphaFoldDB" id="A0A080LW85"/>